<accession>A0A1D8EX57</accession>
<dbReference type="OrthoDB" id="21770at10239"/>
<evidence type="ECO:0000313" key="2">
    <source>
        <dbReference type="Proteomes" id="UP000222614"/>
    </source>
</evidence>
<evidence type="ECO:0008006" key="3">
    <source>
        <dbReference type="Google" id="ProtNLM"/>
    </source>
</evidence>
<evidence type="ECO:0000313" key="1">
    <source>
        <dbReference type="EMBL" id="AOT25808.1"/>
    </source>
</evidence>
<protein>
    <recommendedName>
        <fullName evidence="3">Phage protein</fullName>
    </recommendedName>
</protein>
<dbReference type="Proteomes" id="UP000222614">
    <property type="component" value="Segment"/>
</dbReference>
<dbReference type="EMBL" id="KX648391">
    <property type="protein sequence ID" value="AOT25808.1"/>
    <property type="molecule type" value="Genomic_DNA"/>
</dbReference>
<gene>
    <name evidence="1" type="ORF">SEA_TORTELLINI_63</name>
</gene>
<name>A0A1D8EX57_9CAUD</name>
<reference evidence="2" key="1">
    <citation type="submission" date="2016-08" db="EMBL/GenBank/DDBJ databases">
        <authorList>
            <person name="Seilhamer J.J."/>
        </authorList>
    </citation>
    <scope>NUCLEOTIDE SEQUENCE [LARGE SCALE GENOMIC DNA]</scope>
</reference>
<organism evidence="1 2">
    <name type="scientific">Mycobacterium phage Tortellini</name>
    <dbReference type="NCBI Taxonomy" id="1897497"/>
    <lineage>
        <taxon>Viruses</taxon>
        <taxon>Duplodnaviria</taxon>
        <taxon>Heunggongvirae</taxon>
        <taxon>Uroviricota</taxon>
        <taxon>Caudoviricetes</taxon>
        <taxon>Pclasvirinae</taxon>
        <taxon>Tortellinivirus</taxon>
        <taxon>Tortellinivirus tortellini</taxon>
        <taxon>Mycobacterium virus Tortellini</taxon>
    </lineage>
</organism>
<proteinExistence type="predicted"/>
<keyword evidence="2" id="KW-1185">Reference proteome</keyword>
<sequence>MSENAPKKFRKKPVEIEAMRFNGSLNSARRIATWCGGRADFDPKPSDPSDVHVSIAIPTLEGTMRASLGDYVIRGVAGEFYPCKPDIFAETYEAVAE</sequence>